<dbReference type="Gene3D" id="3.40.50.1820">
    <property type="entry name" value="alpha/beta hydrolase"/>
    <property type="match status" value="1"/>
</dbReference>
<keyword evidence="2 4" id="KW-0378">Hydrolase</keyword>
<dbReference type="Proteomes" id="UP000526501">
    <property type="component" value="Unassembled WGS sequence"/>
</dbReference>
<name>A0A7X1B8W6_9BACT</name>
<dbReference type="InterPro" id="IPR052558">
    <property type="entry name" value="Siderophore_Hydrolase_D"/>
</dbReference>
<evidence type="ECO:0000256" key="1">
    <source>
        <dbReference type="ARBA" id="ARBA00005622"/>
    </source>
</evidence>
<dbReference type="EMBL" id="JACHVC010000013">
    <property type="protein sequence ID" value="MBC2607823.1"/>
    <property type="molecule type" value="Genomic_DNA"/>
</dbReference>
<evidence type="ECO:0000313" key="5">
    <source>
        <dbReference type="Proteomes" id="UP000526501"/>
    </source>
</evidence>
<dbReference type="PANTHER" id="PTHR40841:SF2">
    <property type="entry name" value="SIDEROPHORE-DEGRADING ESTERASE (EUROFUNG)"/>
    <property type="match status" value="1"/>
</dbReference>
<proteinExistence type="inferred from homology"/>
<protein>
    <submittedName>
        <fullName evidence="4">Alpha/beta hydrolase</fullName>
    </submittedName>
</protein>
<dbReference type="SUPFAM" id="SSF53474">
    <property type="entry name" value="alpha/beta-Hydrolases"/>
    <property type="match status" value="1"/>
</dbReference>
<comment type="caution">
    <text evidence="4">The sequence shown here is derived from an EMBL/GenBank/DDBJ whole genome shotgun (WGS) entry which is preliminary data.</text>
</comment>
<evidence type="ECO:0000256" key="2">
    <source>
        <dbReference type="ARBA" id="ARBA00022801"/>
    </source>
</evidence>
<dbReference type="GO" id="GO:0016788">
    <property type="term" value="F:hydrolase activity, acting on ester bonds"/>
    <property type="evidence" value="ECO:0007669"/>
    <property type="project" value="TreeGrafter"/>
</dbReference>
<dbReference type="Pfam" id="PF00756">
    <property type="entry name" value="Esterase"/>
    <property type="match status" value="1"/>
</dbReference>
<feature type="region of interest" description="Disordered" evidence="3">
    <location>
        <begin position="144"/>
        <end position="163"/>
    </location>
</feature>
<comment type="similarity">
    <text evidence="1">Belongs to the esterase D family.</text>
</comment>
<dbReference type="InterPro" id="IPR000801">
    <property type="entry name" value="Esterase-like"/>
</dbReference>
<organism evidence="4 5">
    <name type="scientific">Pelagicoccus albus</name>
    <dbReference type="NCBI Taxonomy" id="415222"/>
    <lineage>
        <taxon>Bacteria</taxon>
        <taxon>Pseudomonadati</taxon>
        <taxon>Verrucomicrobiota</taxon>
        <taxon>Opitutia</taxon>
        <taxon>Puniceicoccales</taxon>
        <taxon>Pelagicoccaceae</taxon>
        <taxon>Pelagicoccus</taxon>
    </lineage>
</organism>
<sequence>MANSYERSASHMHISNLIRTTFLTIVLASTSLTQGFSSDTGLVEDPTWRDQPLSIRAQRIEIPSKITGRTYQIFVFVPSSPPPPEGYPVLYMLDGNASYPLAASQLEIALHTPRPGGLKQALMVGIGYQGDVVFDMAARTEDYTPPAKDLSNTGDPSGRKQGGADRFLDFIENELKPRIENDFAINKERQTLFGHSYGGLFTLHTLFTRPDAFQTYIAASPSVWWNRQYVLKEKDLWLENHSSDEPFPKLALGIGTLEFPENRIASSSERAKILAERAKGVSLKELSEELRSLGMPVDYYEFAENDHGTARVSMITHALRIAFQ</sequence>
<evidence type="ECO:0000256" key="3">
    <source>
        <dbReference type="SAM" id="MobiDB-lite"/>
    </source>
</evidence>
<dbReference type="PANTHER" id="PTHR40841">
    <property type="entry name" value="SIDEROPHORE TRIACETYLFUSARININE C ESTERASE"/>
    <property type="match status" value="1"/>
</dbReference>
<gene>
    <name evidence="4" type="ORF">H5P27_17350</name>
</gene>
<keyword evidence="5" id="KW-1185">Reference proteome</keyword>
<dbReference type="InterPro" id="IPR029058">
    <property type="entry name" value="AB_hydrolase_fold"/>
</dbReference>
<accession>A0A7X1B8W6</accession>
<dbReference type="AlphaFoldDB" id="A0A7X1B8W6"/>
<reference evidence="4 5" key="1">
    <citation type="submission" date="2020-07" db="EMBL/GenBank/DDBJ databases">
        <authorList>
            <person name="Feng X."/>
        </authorList>
    </citation>
    <scope>NUCLEOTIDE SEQUENCE [LARGE SCALE GENOMIC DNA]</scope>
    <source>
        <strain evidence="4 5">JCM23202</strain>
    </source>
</reference>
<evidence type="ECO:0000313" key="4">
    <source>
        <dbReference type="EMBL" id="MBC2607823.1"/>
    </source>
</evidence>